<accession>A0AAV7QC88</accession>
<keyword evidence="1" id="KW-0812">Transmembrane</keyword>
<dbReference type="EMBL" id="JANPWB010000010">
    <property type="protein sequence ID" value="KAJ1137918.1"/>
    <property type="molecule type" value="Genomic_DNA"/>
</dbReference>
<keyword evidence="1" id="KW-1133">Transmembrane helix</keyword>
<reference evidence="2" key="1">
    <citation type="journal article" date="2022" name="bioRxiv">
        <title>Sequencing and chromosome-scale assembly of the giantPleurodeles waltlgenome.</title>
        <authorList>
            <person name="Brown T."/>
            <person name="Elewa A."/>
            <person name="Iarovenko S."/>
            <person name="Subramanian E."/>
            <person name="Araus A.J."/>
            <person name="Petzold A."/>
            <person name="Susuki M."/>
            <person name="Suzuki K.-i.T."/>
            <person name="Hayashi T."/>
            <person name="Toyoda A."/>
            <person name="Oliveira C."/>
            <person name="Osipova E."/>
            <person name="Leigh N.D."/>
            <person name="Simon A."/>
            <person name="Yun M.H."/>
        </authorList>
    </citation>
    <scope>NUCLEOTIDE SEQUENCE</scope>
    <source>
        <strain evidence="2">20211129_DDA</strain>
        <tissue evidence="2">Liver</tissue>
    </source>
</reference>
<organism evidence="2 3">
    <name type="scientific">Pleurodeles waltl</name>
    <name type="common">Iberian ribbed newt</name>
    <dbReference type="NCBI Taxonomy" id="8319"/>
    <lineage>
        <taxon>Eukaryota</taxon>
        <taxon>Metazoa</taxon>
        <taxon>Chordata</taxon>
        <taxon>Craniata</taxon>
        <taxon>Vertebrata</taxon>
        <taxon>Euteleostomi</taxon>
        <taxon>Amphibia</taxon>
        <taxon>Batrachia</taxon>
        <taxon>Caudata</taxon>
        <taxon>Salamandroidea</taxon>
        <taxon>Salamandridae</taxon>
        <taxon>Pleurodelinae</taxon>
        <taxon>Pleurodeles</taxon>
    </lineage>
</organism>
<comment type="caution">
    <text evidence="2">The sequence shown here is derived from an EMBL/GenBank/DDBJ whole genome shotgun (WGS) entry which is preliminary data.</text>
</comment>
<sequence length="101" mass="10276">MYSFESIAKGAMKSGMVLHKAGRSPGGGGVIGGGGAFVVLLVYYGDAASMSVGLVLVCDLVSVRGVCVWSGCGVHPGLCDESGIWGVSRDGVPDFRGMFSE</sequence>
<name>A0AAV7QC88_PLEWA</name>
<keyword evidence="3" id="KW-1185">Reference proteome</keyword>
<gene>
    <name evidence="2" type="ORF">NDU88_004314</name>
</gene>
<evidence type="ECO:0000313" key="3">
    <source>
        <dbReference type="Proteomes" id="UP001066276"/>
    </source>
</evidence>
<dbReference type="Proteomes" id="UP001066276">
    <property type="component" value="Chromosome 6"/>
</dbReference>
<feature type="transmembrane region" description="Helical" evidence="1">
    <location>
        <begin position="26"/>
        <end position="44"/>
    </location>
</feature>
<keyword evidence="1" id="KW-0472">Membrane</keyword>
<evidence type="ECO:0000256" key="1">
    <source>
        <dbReference type="SAM" id="Phobius"/>
    </source>
</evidence>
<dbReference type="AlphaFoldDB" id="A0AAV7QC88"/>
<protein>
    <submittedName>
        <fullName evidence="2">Uncharacterized protein</fullName>
    </submittedName>
</protein>
<evidence type="ECO:0000313" key="2">
    <source>
        <dbReference type="EMBL" id="KAJ1137918.1"/>
    </source>
</evidence>
<proteinExistence type="predicted"/>